<evidence type="ECO:0000256" key="3">
    <source>
        <dbReference type="ARBA" id="ARBA00009528"/>
    </source>
</evidence>
<keyword evidence="8" id="KW-0963">Cytoplasm</keyword>
<evidence type="ECO:0000256" key="4">
    <source>
        <dbReference type="ARBA" id="ARBA00022438"/>
    </source>
</evidence>
<dbReference type="GO" id="GO:0004177">
    <property type="term" value="F:aminopeptidase activity"/>
    <property type="evidence" value="ECO:0007669"/>
    <property type="project" value="UniProtKB-KW"/>
</dbReference>
<feature type="binding site" evidence="8">
    <location>
        <position position="343"/>
    </location>
    <ligand>
        <name>Mn(2+)</name>
        <dbReference type="ChEBI" id="CHEBI:29035"/>
        <label>1</label>
    </ligand>
</feature>
<dbReference type="InterPro" id="IPR043472">
    <property type="entry name" value="Macro_dom-like"/>
</dbReference>
<feature type="binding site" evidence="8">
    <location>
        <position position="266"/>
    </location>
    <ligand>
        <name>Mn(2+)</name>
        <dbReference type="ChEBI" id="CHEBI:29035"/>
        <label>2</label>
    </ligand>
</feature>
<comment type="similarity">
    <text evidence="3 8">Belongs to the peptidase M17 family.</text>
</comment>
<dbReference type="InterPro" id="IPR023042">
    <property type="entry name" value="Peptidase_M17_leu_NH2_pept"/>
</dbReference>
<dbReference type="EC" id="3.4.11.1" evidence="8"/>
<keyword evidence="8" id="KW-0464">Manganese</keyword>
<dbReference type="HAMAP" id="MF_00181">
    <property type="entry name" value="Cytosol_peptidase_M17"/>
    <property type="match status" value="1"/>
</dbReference>
<evidence type="ECO:0000313" key="11">
    <source>
        <dbReference type="Proteomes" id="UP001250214"/>
    </source>
</evidence>
<dbReference type="PANTHER" id="PTHR11963">
    <property type="entry name" value="LEUCINE AMINOPEPTIDASE-RELATED"/>
    <property type="match status" value="1"/>
</dbReference>
<feature type="domain" description="Cytosol aminopeptidase" evidence="9">
    <location>
        <begin position="341"/>
        <end position="348"/>
    </location>
</feature>
<evidence type="ECO:0000256" key="7">
    <source>
        <dbReference type="ARBA" id="ARBA00049972"/>
    </source>
</evidence>
<comment type="caution">
    <text evidence="10">The sequence shown here is derived from an EMBL/GenBank/DDBJ whole genome shotgun (WGS) entry which is preliminary data.</text>
</comment>
<dbReference type="InterPro" id="IPR000819">
    <property type="entry name" value="Peptidase_M17_C"/>
</dbReference>
<proteinExistence type="inferred from homology"/>
<reference evidence="11" key="1">
    <citation type="submission" date="2023-07" db="EMBL/GenBank/DDBJ databases">
        <title>Novel species in the genus Lipingzhangella isolated from Sambhar Salt Lake.</title>
        <authorList>
            <person name="Jiya N."/>
            <person name="Kajale S."/>
            <person name="Sharma A."/>
        </authorList>
    </citation>
    <scope>NUCLEOTIDE SEQUENCE [LARGE SCALE GENOMIC DNA]</scope>
    <source>
        <strain evidence="11">LS1_29</strain>
    </source>
</reference>
<dbReference type="PANTHER" id="PTHR11963:SF23">
    <property type="entry name" value="CYTOSOL AMINOPEPTIDASE"/>
    <property type="match status" value="1"/>
</dbReference>
<keyword evidence="11" id="KW-1185">Reference proteome</keyword>
<organism evidence="10 11">
    <name type="scientific">Lipingzhangella rawalii</name>
    <dbReference type="NCBI Taxonomy" id="2055835"/>
    <lineage>
        <taxon>Bacteria</taxon>
        <taxon>Bacillati</taxon>
        <taxon>Actinomycetota</taxon>
        <taxon>Actinomycetes</taxon>
        <taxon>Streptosporangiales</taxon>
        <taxon>Nocardiopsidaceae</taxon>
        <taxon>Lipingzhangella</taxon>
    </lineage>
</organism>
<comment type="catalytic activity">
    <reaction evidence="2 8">
        <text>Release of an N-terminal amino acid, preferentially leucine, but not glutamic or aspartic acids.</text>
        <dbReference type="EC" id="3.4.11.10"/>
    </reaction>
</comment>
<feature type="binding site" evidence="8">
    <location>
        <position position="261"/>
    </location>
    <ligand>
        <name>Mn(2+)</name>
        <dbReference type="ChEBI" id="CHEBI:29035"/>
        <label>2</label>
    </ligand>
</feature>
<keyword evidence="6 8" id="KW-0378">Hydrolase</keyword>
<comment type="catalytic activity">
    <reaction evidence="1 8">
        <text>Release of an N-terminal amino acid, Xaa-|-Yaa-, in which Xaa is preferably Leu, but may be other amino acids including Pro although not Arg or Lys, and Yaa may be Pro. Amino acid amides and methyl esters are also readily hydrolyzed, but rates on arylamides are exceedingly low.</text>
        <dbReference type="EC" id="3.4.11.1"/>
    </reaction>
</comment>
<feature type="binding site" evidence="8">
    <location>
        <position position="284"/>
    </location>
    <ligand>
        <name>Mn(2+)</name>
        <dbReference type="ChEBI" id="CHEBI:29035"/>
        <label>2</label>
    </ligand>
</feature>
<dbReference type="InterPro" id="IPR011356">
    <property type="entry name" value="Leucine_aapep/pepB"/>
</dbReference>
<comment type="function">
    <text evidence="7 8">Presumably involved in the processing and regular turnover of intracellular proteins. Catalyzes the removal of unsubstituted N-terminal amino acids from various peptides.</text>
</comment>
<accession>A0ABU2H566</accession>
<dbReference type="PRINTS" id="PR00481">
    <property type="entry name" value="LAMNOPPTDASE"/>
</dbReference>
<dbReference type="SUPFAM" id="SSF52949">
    <property type="entry name" value="Macro domain-like"/>
    <property type="match status" value="1"/>
</dbReference>
<evidence type="ECO:0000313" key="10">
    <source>
        <dbReference type="EMBL" id="MDS1269764.1"/>
    </source>
</evidence>
<dbReference type="Gene3D" id="3.40.220.10">
    <property type="entry name" value="Leucine Aminopeptidase, subunit E, domain 1"/>
    <property type="match status" value="1"/>
</dbReference>
<dbReference type="EC" id="3.4.11.10" evidence="8"/>
<gene>
    <name evidence="8" type="primary">pepA</name>
    <name evidence="10" type="ORF">RIF23_05590</name>
</gene>
<keyword evidence="5 8" id="KW-0645">Protease</keyword>
<feature type="active site" evidence="8">
    <location>
        <position position="347"/>
    </location>
</feature>
<protein>
    <recommendedName>
        <fullName evidence="8">Probable cytosol aminopeptidase</fullName>
        <ecNumber evidence="8">3.4.11.1</ecNumber>
    </recommendedName>
    <alternativeName>
        <fullName evidence="8">Leucine aminopeptidase</fullName>
        <shortName evidence="8">LAP</shortName>
        <ecNumber evidence="8">3.4.11.10</ecNumber>
    </alternativeName>
    <alternativeName>
        <fullName evidence="8">Leucyl aminopeptidase</fullName>
    </alternativeName>
</protein>
<comment type="subcellular location">
    <subcellularLocation>
        <location evidence="8">Cytoplasm</location>
    </subcellularLocation>
</comment>
<evidence type="ECO:0000256" key="8">
    <source>
        <dbReference type="HAMAP-Rule" id="MF_00181"/>
    </source>
</evidence>
<dbReference type="CDD" id="cd00433">
    <property type="entry name" value="Peptidase_M17"/>
    <property type="match status" value="1"/>
</dbReference>
<feature type="binding site" evidence="8">
    <location>
        <position position="266"/>
    </location>
    <ligand>
        <name>Mn(2+)</name>
        <dbReference type="ChEBI" id="CHEBI:29035"/>
        <label>1</label>
    </ligand>
</feature>
<comment type="cofactor">
    <cofactor evidence="8">
        <name>Mn(2+)</name>
        <dbReference type="ChEBI" id="CHEBI:29035"/>
    </cofactor>
    <text evidence="8">Binds 2 manganese ions per subunit.</text>
</comment>
<keyword evidence="4 8" id="KW-0031">Aminopeptidase</keyword>
<evidence type="ECO:0000256" key="1">
    <source>
        <dbReference type="ARBA" id="ARBA00000135"/>
    </source>
</evidence>
<evidence type="ECO:0000256" key="6">
    <source>
        <dbReference type="ARBA" id="ARBA00022801"/>
    </source>
</evidence>
<dbReference type="InterPro" id="IPR008283">
    <property type="entry name" value="Peptidase_M17_N"/>
</dbReference>
<feature type="binding site" evidence="8">
    <location>
        <position position="345"/>
    </location>
    <ligand>
        <name>Mn(2+)</name>
        <dbReference type="ChEBI" id="CHEBI:29035"/>
        <label>1</label>
    </ligand>
</feature>
<sequence length="495" mass="51583">MPFTTEISPVDTELSTSAADLLVIPVRASTDGATAVVTGRGEIPAQYLPAPVQQLVDHYDLTGTAGDYADLVGNLGSGLVRIALLGVGAGTGEDARTAAATLARRSRGRSRVAMATPQALDTPEAITAFCEGFLLAGYTYTLREKPSGKPVAAQVDLLTPTPAELEPAVHRGAAYARATALARDLTNTPSSIKGPGWLAEQAVSVAEDSGLQARVWDAEQLRQEGFGAILAVGAGSAQPPRLVQLSYTPDQPDRHVVLAGKGITFDTGGLSLKPQDNMQQMKTDMAGAGVVLGVMSELARLRVPVQVTALLAIAENSVSGSAMRPGDVITTYAGTTVEVLNTDAEGRLVLADALAYAAANLAPDTVVDVATLTGAAKRALGLRTGALYATDDPLASAIEQAGTRSGERFWRMPLEETYRDSLDSTVADLANIGTKPHYGSPGATEAALFLREFTAGVPWAHLDVAGPGRSTANRAEITKGATGFATRTLLRWLRE</sequence>
<dbReference type="SUPFAM" id="SSF53187">
    <property type="entry name" value="Zn-dependent exopeptidases"/>
    <property type="match status" value="1"/>
</dbReference>
<feature type="active site" evidence="8">
    <location>
        <position position="273"/>
    </location>
</feature>
<dbReference type="RefSeq" id="WP_310911305.1">
    <property type="nucleotide sequence ID" value="NZ_JAVLVT010000002.1"/>
</dbReference>
<dbReference type="EMBL" id="JAVLVT010000002">
    <property type="protein sequence ID" value="MDS1269764.1"/>
    <property type="molecule type" value="Genomic_DNA"/>
</dbReference>
<dbReference type="NCBIfam" id="NF002073">
    <property type="entry name" value="PRK00913.1-2"/>
    <property type="match status" value="1"/>
</dbReference>
<evidence type="ECO:0000256" key="5">
    <source>
        <dbReference type="ARBA" id="ARBA00022670"/>
    </source>
</evidence>
<dbReference type="Pfam" id="PF02789">
    <property type="entry name" value="Peptidase_M17_N"/>
    <property type="match status" value="1"/>
</dbReference>
<evidence type="ECO:0000259" key="9">
    <source>
        <dbReference type="PROSITE" id="PS00631"/>
    </source>
</evidence>
<dbReference type="Gene3D" id="3.40.630.10">
    <property type="entry name" value="Zn peptidases"/>
    <property type="match status" value="1"/>
</dbReference>
<dbReference type="Pfam" id="PF00883">
    <property type="entry name" value="Peptidase_M17"/>
    <property type="match status" value="1"/>
</dbReference>
<keyword evidence="8" id="KW-0479">Metal-binding</keyword>
<feature type="binding site" evidence="8">
    <location>
        <position position="345"/>
    </location>
    <ligand>
        <name>Mn(2+)</name>
        <dbReference type="ChEBI" id="CHEBI:29035"/>
        <label>2</label>
    </ligand>
</feature>
<name>A0ABU2H566_9ACTN</name>
<dbReference type="PROSITE" id="PS00631">
    <property type="entry name" value="CYTOSOL_AP"/>
    <property type="match status" value="1"/>
</dbReference>
<evidence type="ECO:0000256" key="2">
    <source>
        <dbReference type="ARBA" id="ARBA00000967"/>
    </source>
</evidence>
<dbReference type="Proteomes" id="UP001250214">
    <property type="component" value="Unassembled WGS sequence"/>
</dbReference>